<proteinExistence type="predicted"/>
<evidence type="ECO:0000313" key="2">
    <source>
        <dbReference type="Proteomes" id="UP000296049"/>
    </source>
</evidence>
<dbReference type="Proteomes" id="UP000296049">
    <property type="component" value="Unassembled WGS sequence"/>
</dbReference>
<evidence type="ECO:0000313" key="1">
    <source>
        <dbReference type="EMBL" id="EOB07209.1"/>
    </source>
</evidence>
<feature type="non-terminal residue" evidence="1">
    <location>
        <position position="85"/>
    </location>
</feature>
<keyword evidence="2" id="KW-1185">Reference proteome</keyword>
<dbReference type="Gene3D" id="3.90.1860.10">
    <property type="entry name" value="tRNA-splicing ligase RtcB"/>
    <property type="match status" value="1"/>
</dbReference>
<accession>R0LNB5</accession>
<name>R0LNB5_ANAPL</name>
<dbReference type="GO" id="GO:0006396">
    <property type="term" value="P:RNA processing"/>
    <property type="evidence" value="ECO:0007669"/>
    <property type="project" value="InterPro"/>
</dbReference>
<dbReference type="InterPro" id="IPR036025">
    <property type="entry name" value="RtcB-like_sf"/>
</dbReference>
<sequence>MSRSYNDELQFLDKLDKNCWRIKKGFVPNMHVEGVFYVNDPLEKLMFEELRNACRGGGGVSAGGFLPAMKQIGNVAALPGIVHVS</sequence>
<dbReference type="EMBL" id="KB742550">
    <property type="protein sequence ID" value="EOB07209.1"/>
    <property type="molecule type" value="Genomic_DNA"/>
</dbReference>
<reference evidence="2" key="1">
    <citation type="journal article" date="2013" name="Nat. Genet.">
        <title>The duck genome and transcriptome provide insight into an avian influenza virus reservoir species.</title>
        <authorList>
            <person name="Huang Y."/>
            <person name="Li Y."/>
            <person name="Burt D.W."/>
            <person name="Chen H."/>
            <person name="Zhang Y."/>
            <person name="Qian W."/>
            <person name="Kim H."/>
            <person name="Gan S."/>
            <person name="Zhao Y."/>
            <person name="Li J."/>
            <person name="Yi K."/>
            <person name="Feng H."/>
            <person name="Zhu P."/>
            <person name="Li B."/>
            <person name="Liu Q."/>
            <person name="Fairley S."/>
            <person name="Magor K.E."/>
            <person name="Du Z."/>
            <person name="Hu X."/>
            <person name="Goodman L."/>
            <person name="Tafer H."/>
            <person name="Vignal A."/>
            <person name="Lee T."/>
            <person name="Kim K.W."/>
            <person name="Sheng Z."/>
            <person name="An Y."/>
            <person name="Searle S."/>
            <person name="Herrero J."/>
            <person name="Groenen M.A."/>
            <person name="Crooijmans R.P."/>
            <person name="Faraut T."/>
            <person name="Cai Q."/>
            <person name="Webster R.G."/>
            <person name="Aldridge J.R."/>
            <person name="Warren W.C."/>
            <person name="Bartschat S."/>
            <person name="Kehr S."/>
            <person name="Marz M."/>
            <person name="Stadler P.F."/>
            <person name="Smith J."/>
            <person name="Kraus R.H."/>
            <person name="Zhao Y."/>
            <person name="Ren L."/>
            <person name="Fei J."/>
            <person name="Morisson M."/>
            <person name="Kaiser P."/>
            <person name="Griffin D.K."/>
            <person name="Rao M."/>
            <person name="Pitel F."/>
            <person name="Wang J."/>
            <person name="Li N."/>
        </authorList>
    </citation>
    <scope>NUCLEOTIDE SEQUENCE [LARGE SCALE GENOMIC DNA]</scope>
</reference>
<gene>
    <name evidence="1" type="ORF">Anapl_11740</name>
</gene>
<organism evidence="1 2">
    <name type="scientific">Anas platyrhynchos</name>
    <name type="common">Mallard</name>
    <name type="synonym">Anas boschas</name>
    <dbReference type="NCBI Taxonomy" id="8839"/>
    <lineage>
        <taxon>Eukaryota</taxon>
        <taxon>Metazoa</taxon>
        <taxon>Chordata</taxon>
        <taxon>Craniata</taxon>
        <taxon>Vertebrata</taxon>
        <taxon>Euteleostomi</taxon>
        <taxon>Archelosauria</taxon>
        <taxon>Archosauria</taxon>
        <taxon>Dinosauria</taxon>
        <taxon>Saurischia</taxon>
        <taxon>Theropoda</taxon>
        <taxon>Coelurosauria</taxon>
        <taxon>Aves</taxon>
        <taxon>Neognathae</taxon>
        <taxon>Galloanserae</taxon>
        <taxon>Anseriformes</taxon>
        <taxon>Anatidae</taxon>
        <taxon>Anatinae</taxon>
        <taxon>Anas</taxon>
    </lineage>
</organism>
<dbReference type="AlphaFoldDB" id="R0LNB5"/>
<protein>
    <submittedName>
        <fullName evidence="1">UPF0027 protein C22orf28-like protein</fullName>
    </submittedName>
</protein>